<evidence type="ECO:0000313" key="3">
    <source>
        <dbReference type="Proteomes" id="UP000439113"/>
    </source>
</evidence>
<dbReference type="Pfam" id="PF01451">
    <property type="entry name" value="LMWPc"/>
    <property type="match status" value="1"/>
</dbReference>
<name>A0A6N8DJ38_RHOAC</name>
<dbReference type="AlphaFoldDB" id="A0A6N8DJ38"/>
<comment type="caution">
    <text evidence="2">The sequence shown here is derived from an EMBL/GenBank/DDBJ whole genome shotgun (WGS) entry which is preliminary data.</text>
</comment>
<reference evidence="2 3" key="1">
    <citation type="submission" date="2019-11" db="EMBL/GenBank/DDBJ databases">
        <title>Whole-genome sequence of a Rhodoblastus acidophilus DSM 142.</title>
        <authorList>
            <person name="Kyndt J.A."/>
            <person name="Meyer T.E."/>
        </authorList>
    </citation>
    <scope>NUCLEOTIDE SEQUENCE [LARGE SCALE GENOMIC DNA]</scope>
    <source>
        <strain evidence="2 3">DSM 142</strain>
    </source>
</reference>
<dbReference type="EMBL" id="WNKS01000003">
    <property type="protein sequence ID" value="MTV30532.1"/>
    <property type="molecule type" value="Genomic_DNA"/>
</dbReference>
<feature type="domain" description="Phosphotyrosine protein phosphatase I" evidence="1">
    <location>
        <begin position="2"/>
        <end position="144"/>
    </location>
</feature>
<dbReference type="Proteomes" id="UP000439113">
    <property type="component" value="Unassembled WGS sequence"/>
</dbReference>
<dbReference type="OrthoDB" id="9784339at2"/>
<dbReference type="Gene3D" id="3.40.50.2300">
    <property type="match status" value="1"/>
</dbReference>
<evidence type="ECO:0000259" key="1">
    <source>
        <dbReference type="SMART" id="SM00226"/>
    </source>
</evidence>
<organism evidence="2 3">
    <name type="scientific">Rhodoblastus acidophilus</name>
    <name type="common">Rhodopseudomonas acidophila</name>
    <dbReference type="NCBI Taxonomy" id="1074"/>
    <lineage>
        <taxon>Bacteria</taxon>
        <taxon>Pseudomonadati</taxon>
        <taxon>Pseudomonadota</taxon>
        <taxon>Alphaproteobacteria</taxon>
        <taxon>Hyphomicrobiales</taxon>
        <taxon>Rhodoblastaceae</taxon>
        <taxon>Rhodoblastus</taxon>
    </lineage>
</organism>
<dbReference type="InterPro" id="IPR036196">
    <property type="entry name" value="Ptyr_pPase_sf"/>
</dbReference>
<dbReference type="InterPro" id="IPR023485">
    <property type="entry name" value="Ptyr_pPase"/>
</dbReference>
<dbReference type="RefSeq" id="WP_155445204.1">
    <property type="nucleotide sequence ID" value="NZ_JAOQNR010000003.1"/>
</dbReference>
<evidence type="ECO:0000313" key="2">
    <source>
        <dbReference type="EMBL" id="MTV30532.1"/>
    </source>
</evidence>
<protein>
    <submittedName>
        <fullName evidence="2">Low molecular weight phosphatase family protein</fullName>
    </submittedName>
</protein>
<sequence>MKTMLFLCTGNYYRSRFAEELFNALSPNNWRAISRGVAVDLGTGNIGPIAHATAQALRERGVAFDRDSARHPLQVSVGELDAADHIVALKRTEHLPLIRARFTAWAETAPPERIEYWHIHDIDFAPPEMALPLIETHVRDLIERLT</sequence>
<dbReference type="SMART" id="SM00226">
    <property type="entry name" value="LMWPc"/>
    <property type="match status" value="1"/>
</dbReference>
<gene>
    <name evidence="2" type="ORF">GJ654_05935</name>
</gene>
<accession>A0A6N8DJ38</accession>
<proteinExistence type="predicted"/>
<dbReference type="SUPFAM" id="SSF52788">
    <property type="entry name" value="Phosphotyrosine protein phosphatases I"/>
    <property type="match status" value="1"/>
</dbReference>